<keyword evidence="15 18" id="KW-0496">Mitochondrion</keyword>
<reference evidence="20" key="2">
    <citation type="journal article" date="2022" name="Syst. Entomol.">
        <title>Massive gene rearrangements of mitochondrial genomes and implications for the phylogeny of Trichoptera (Insecta).</title>
        <authorList>
            <person name="Ge X."/>
            <person name="Peng L."/>
            <person name="Vogler A.P."/>
            <person name="Morse J.C."/>
            <person name="Yang L."/>
            <person name="Sun C."/>
            <person name="Wang B."/>
        </authorList>
    </citation>
    <scope>NUCLEOTIDE SEQUENCE</scope>
</reference>
<dbReference type="PANTHER" id="PTHR46552">
    <property type="entry name" value="NADH-UBIQUINONE OXIDOREDUCTASE CHAIN 2"/>
    <property type="match status" value="1"/>
</dbReference>
<keyword evidence="12 18" id="KW-1133">Transmembrane helix</keyword>
<comment type="function">
    <text evidence="1">Core subunit of the mitochondrial membrane respiratory chain NADH dehydrogenase (Complex I) that is believed to belong to the minimal assembly required for catalysis. Complex I functions in the transfer of electrons from NADH to the respiratory chain. The immediate electron acceptor for the enzyme is believed to be ubiquinone.</text>
</comment>
<dbReference type="RefSeq" id="YP_010586446.1">
    <property type="nucleotide sequence ID" value="NC_069276.1"/>
</dbReference>
<comment type="similarity">
    <text evidence="3 18">Belongs to the complex I subunit 2 family.</text>
</comment>
<dbReference type="InterPro" id="IPR001750">
    <property type="entry name" value="ND/Mrp_TM"/>
</dbReference>
<evidence type="ECO:0000256" key="5">
    <source>
        <dbReference type="ARBA" id="ARBA00021008"/>
    </source>
</evidence>
<dbReference type="GO" id="GO:0008137">
    <property type="term" value="F:NADH dehydrogenase (ubiquinone) activity"/>
    <property type="evidence" value="ECO:0007669"/>
    <property type="project" value="UniProtKB-EC"/>
</dbReference>
<evidence type="ECO:0000256" key="14">
    <source>
        <dbReference type="ARBA" id="ARBA00023075"/>
    </source>
</evidence>
<evidence type="ECO:0000256" key="2">
    <source>
        <dbReference type="ARBA" id="ARBA00004448"/>
    </source>
</evidence>
<keyword evidence="14 18" id="KW-0830">Ubiquinone</keyword>
<feature type="transmembrane region" description="Helical" evidence="18">
    <location>
        <begin position="102"/>
        <end position="125"/>
    </location>
</feature>
<dbReference type="GO" id="GO:0005743">
    <property type="term" value="C:mitochondrial inner membrane"/>
    <property type="evidence" value="ECO:0007669"/>
    <property type="project" value="UniProtKB-SubCell"/>
</dbReference>
<evidence type="ECO:0000256" key="7">
    <source>
        <dbReference type="ARBA" id="ARBA00022660"/>
    </source>
</evidence>
<keyword evidence="13 18" id="KW-0520">NAD</keyword>
<evidence type="ECO:0000259" key="19">
    <source>
        <dbReference type="Pfam" id="PF00361"/>
    </source>
</evidence>
<evidence type="ECO:0000256" key="4">
    <source>
        <dbReference type="ARBA" id="ARBA00012944"/>
    </source>
</evidence>
<name>A0A9E8LQ08_9NEOP</name>
<dbReference type="GeneID" id="77426287"/>
<evidence type="ECO:0000256" key="12">
    <source>
        <dbReference type="ARBA" id="ARBA00022989"/>
    </source>
</evidence>
<feature type="transmembrane region" description="Helical" evidence="18">
    <location>
        <begin position="137"/>
        <end position="158"/>
    </location>
</feature>
<keyword evidence="6" id="KW-0813">Transport</keyword>
<dbReference type="PRINTS" id="PR01436">
    <property type="entry name" value="NADHDHGNASE2"/>
</dbReference>
<proteinExistence type="inferred from homology"/>
<evidence type="ECO:0000256" key="16">
    <source>
        <dbReference type="ARBA" id="ARBA00023136"/>
    </source>
</evidence>
<evidence type="ECO:0000256" key="15">
    <source>
        <dbReference type="ARBA" id="ARBA00023128"/>
    </source>
</evidence>
<evidence type="ECO:0000256" key="10">
    <source>
        <dbReference type="ARBA" id="ARBA00022967"/>
    </source>
</evidence>
<keyword evidence="8 18" id="KW-0812">Transmembrane</keyword>
<dbReference type="Pfam" id="PF00361">
    <property type="entry name" value="Proton_antipo_M"/>
    <property type="match status" value="1"/>
</dbReference>
<sequence length="329" mass="39885">MFMNSSKMIIFIFMMMSTIMMISNNSWIISWMLMEINLFSFIPLMFNKNSWSSESMMKYFFIQTISSLLLFFFIMNLWKLIDFKLISLMNLCLMMKMGASPFHLWYIQIIESMSWMNFFLISSWQKIMPLIMLSYNFNLNLIIMMIYLNSLFSFMGGINQTSMRKIMGYSSLNHISWMLSSIMMNFNMLLIYLFTYLIMMMNICMIIYMFNVNKLNQLFQINNLKLNLLMFSLIFFSLSGLPPFIGFISKWMIVNFLIMNNFIFMNLFMIISSLIVLFFYLNMMYYMILFNKYKMKWFLNFNNINLSNFMTINILIMFFFAVIMYTYMY</sequence>
<dbReference type="EMBL" id="OL678040">
    <property type="protein sequence ID" value="UZZ44247.1"/>
    <property type="molecule type" value="Genomic_DNA"/>
</dbReference>
<geneLocation type="mitochondrion" evidence="20"/>
<feature type="transmembrane region" description="Helical" evidence="18">
    <location>
        <begin position="308"/>
        <end position="328"/>
    </location>
</feature>
<evidence type="ECO:0000256" key="8">
    <source>
        <dbReference type="ARBA" id="ARBA00022692"/>
    </source>
</evidence>
<keyword evidence="9 18" id="KW-0999">Mitochondrion inner membrane</keyword>
<feature type="transmembrane region" description="Helical" evidence="18">
    <location>
        <begin position="189"/>
        <end position="210"/>
    </location>
</feature>
<accession>A0A9E8LQ08</accession>
<evidence type="ECO:0000256" key="11">
    <source>
        <dbReference type="ARBA" id="ARBA00022982"/>
    </source>
</evidence>
<evidence type="ECO:0000256" key="6">
    <source>
        <dbReference type="ARBA" id="ARBA00022448"/>
    </source>
</evidence>
<protein>
    <recommendedName>
        <fullName evidence="5 18">NADH-ubiquinone oxidoreductase chain 2</fullName>
        <ecNumber evidence="4 18">7.1.1.2</ecNumber>
    </recommendedName>
</protein>
<dbReference type="EC" id="7.1.1.2" evidence="4 18"/>
<evidence type="ECO:0000256" key="1">
    <source>
        <dbReference type="ARBA" id="ARBA00003257"/>
    </source>
</evidence>
<comment type="function">
    <text evidence="18">Core subunit of the mitochondrial membrane respiratory chain NADH dehydrogenase (Complex I) which catalyzes electron transfer from NADH through the respiratory chain, using ubiquinone as an electron acceptor. Essential for the catalytic activity and assembly of complex I.</text>
</comment>
<keyword evidence="7 18" id="KW-0679">Respiratory chain</keyword>
<reference evidence="20" key="1">
    <citation type="submission" date="2021-11" db="EMBL/GenBank/DDBJ databases">
        <authorList>
            <person name="Ge X.-Y."/>
            <person name="Peng L."/>
            <person name="Sun C.-H."/>
            <person name="Wang B.-X."/>
        </authorList>
    </citation>
    <scope>NUCLEOTIDE SEQUENCE</scope>
</reference>
<dbReference type="InterPro" id="IPR050175">
    <property type="entry name" value="Complex_I_Subunit_2"/>
</dbReference>
<keyword evidence="10 18" id="KW-1278">Translocase</keyword>
<feature type="transmembrane region" description="Helical" evidence="18">
    <location>
        <begin position="230"/>
        <end position="251"/>
    </location>
</feature>
<gene>
    <name evidence="20" type="primary">ND2</name>
</gene>
<dbReference type="InterPro" id="IPR003917">
    <property type="entry name" value="NADH_UbQ_OxRdtase_chain2"/>
</dbReference>
<organism evidence="20">
    <name type="scientific">Paduniella communis</name>
    <dbReference type="NCBI Taxonomy" id="2904892"/>
    <lineage>
        <taxon>Eukaryota</taxon>
        <taxon>Metazoa</taxon>
        <taxon>Ecdysozoa</taxon>
        <taxon>Arthropoda</taxon>
        <taxon>Hexapoda</taxon>
        <taxon>Insecta</taxon>
        <taxon>Pterygota</taxon>
        <taxon>Neoptera</taxon>
        <taxon>Endopterygota</taxon>
        <taxon>Trichoptera</taxon>
        <taxon>Annulipalpia</taxon>
        <taxon>Psychomyioidea</taxon>
        <taxon>Psychomyiidae</taxon>
        <taxon>Paduniellinae</taxon>
        <taxon>Paduniella</taxon>
    </lineage>
</organism>
<dbReference type="PANTHER" id="PTHR46552:SF1">
    <property type="entry name" value="NADH-UBIQUINONE OXIDOREDUCTASE CHAIN 2"/>
    <property type="match status" value="1"/>
</dbReference>
<feature type="transmembrane region" description="Helical" evidence="18">
    <location>
        <begin position="263"/>
        <end position="288"/>
    </location>
</feature>
<feature type="transmembrane region" description="Helical" evidence="18">
    <location>
        <begin position="60"/>
        <end position="81"/>
    </location>
</feature>
<evidence type="ECO:0000313" key="20">
    <source>
        <dbReference type="EMBL" id="UZZ44247.1"/>
    </source>
</evidence>
<dbReference type="GO" id="GO:0006120">
    <property type="term" value="P:mitochondrial electron transport, NADH to ubiquinone"/>
    <property type="evidence" value="ECO:0007669"/>
    <property type="project" value="InterPro"/>
</dbReference>
<evidence type="ECO:0000256" key="17">
    <source>
        <dbReference type="ARBA" id="ARBA00049551"/>
    </source>
</evidence>
<evidence type="ECO:0000256" key="13">
    <source>
        <dbReference type="ARBA" id="ARBA00023027"/>
    </source>
</evidence>
<dbReference type="CTD" id="4536"/>
<evidence type="ECO:0000256" key="9">
    <source>
        <dbReference type="ARBA" id="ARBA00022792"/>
    </source>
</evidence>
<comment type="catalytic activity">
    <reaction evidence="17 18">
        <text>a ubiquinone + NADH + 5 H(+)(in) = a ubiquinol + NAD(+) + 4 H(+)(out)</text>
        <dbReference type="Rhea" id="RHEA:29091"/>
        <dbReference type="Rhea" id="RHEA-COMP:9565"/>
        <dbReference type="Rhea" id="RHEA-COMP:9566"/>
        <dbReference type="ChEBI" id="CHEBI:15378"/>
        <dbReference type="ChEBI" id="CHEBI:16389"/>
        <dbReference type="ChEBI" id="CHEBI:17976"/>
        <dbReference type="ChEBI" id="CHEBI:57540"/>
        <dbReference type="ChEBI" id="CHEBI:57945"/>
        <dbReference type="EC" id="7.1.1.2"/>
    </reaction>
</comment>
<keyword evidence="11 18" id="KW-0249">Electron transport</keyword>
<evidence type="ECO:0000256" key="3">
    <source>
        <dbReference type="ARBA" id="ARBA00007012"/>
    </source>
</evidence>
<feature type="domain" description="NADH:quinone oxidoreductase/Mrp antiporter transmembrane" evidence="19">
    <location>
        <begin position="25"/>
        <end position="275"/>
    </location>
</feature>
<keyword evidence="16 18" id="KW-0472">Membrane</keyword>
<comment type="subcellular location">
    <subcellularLocation>
        <location evidence="2 18">Mitochondrion inner membrane</location>
        <topology evidence="2 18">Multi-pass membrane protein</topology>
    </subcellularLocation>
</comment>
<dbReference type="AlphaFoldDB" id="A0A9E8LQ08"/>
<evidence type="ECO:0000256" key="18">
    <source>
        <dbReference type="RuleBase" id="RU003403"/>
    </source>
</evidence>